<name>A0A8K1CG48_PYTOL</name>
<organism evidence="1 2">
    <name type="scientific">Pythium oligandrum</name>
    <name type="common">Mycoparasitic fungus</name>
    <dbReference type="NCBI Taxonomy" id="41045"/>
    <lineage>
        <taxon>Eukaryota</taxon>
        <taxon>Sar</taxon>
        <taxon>Stramenopiles</taxon>
        <taxon>Oomycota</taxon>
        <taxon>Peronosporomycetes</taxon>
        <taxon>Pythiales</taxon>
        <taxon>Pythiaceae</taxon>
        <taxon>Pythium</taxon>
    </lineage>
</organism>
<protein>
    <submittedName>
        <fullName evidence="1">Uncharacterized protein</fullName>
    </submittedName>
</protein>
<dbReference type="AlphaFoldDB" id="A0A8K1CG48"/>
<comment type="caution">
    <text evidence="1">The sequence shown here is derived from an EMBL/GenBank/DDBJ whole genome shotgun (WGS) entry which is preliminary data.</text>
</comment>
<dbReference type="EMBL" id="SPLM01000076">
    <property type="protein sequence ID" value="TMW61542.1"/>
    <property type="molecule type" value="Genomic_DNA"/>
</dbReference>
<dbReference type="InterPro" id="IPR052980">
    <property type="entry name" value="Crinkler_effector"/>
</dbReference>
<gene>
    <name evidence="1" type="ORF">Poli38472_012733</name>
</gene>
<dbReference type="Proteomes" id="UP000794436">
    <property type="component" value="Unassembled WGS sequence"/>
</dbReference>
<dbReference type="PANTHER" id="PTHR33129:SF3">
    <property type="entry name" value="HOT SPOT (RHS) PROTEIN, PUTATIVE-RELATED"/>
    <property type="match status" value="1"/>
</dbReference>
<reference evidence="1" key="1">
    <citation type="submission" date="2019-03" db="EMBL/GenBank/DDBJ databases">
        <title>Long read genome sequence of the mycoparasitic Pythium oligandrum ATCC 38472 isolated from sugarbeet rhizosphere.</title>
        <authorList>
            <person name="Gaulin E."/>
        </authorList>
    </citation>
    <scope>NUCLEOTIDE SEQUENCE</scope>
    <source>
        <strain evidence="1">ATCC 38472_TT</strain>
    </source>
</reference>
<dbReference type="PANTHER" id="PTHR33129">
    <property type="entry name" value="PROTEIN KINASE DOMAIN-CONTAINING PROTEIN-RELATED"/>
    <property type="match status" value="1"/>
</dbReference>
<dbReference type="OrthoDB" id="434211at2759"/>
<proteinExistence type="predicted"/>
<sequence>MKVHLTAQDNTWMMHHDAKTRMLKEGRYPDETEMLMQTPSPPDTTQVEAWLQGTPRVEPSQIHIVVVWPKLLDFRVKDISEVFGHNALDRTLTYRRGLSFHVFIRESYAVIADRVLKEDNSVVPKYATVIGTPGIGKSYFRYLMWRLLSEKRRVFLFHEGGSVYFDGECLYDGCNVPGPLERFFWTPDLWCLVDATNPKERLDIHVANVSVVLTTTSRENFVDHMRALRPAPLSFVMPVWTESELAAIESWYPAAQRVWRDRLRVLGGVPRYVMEDISEAPATSARSRNVLL</sequence>
<accession>A0A8K1CG48</accession>
<evidence type="ECO:0000313" key="1">
    <source>
        <dbReference type="EMBL" id="TMW61542.1"/>
    </source>
</evidence>
<evidence type="ECO:0000313" key="2">
    <source>
        <dbReference type="Proteomes" id="UP000794436"/>
    </source>
</evidence>
<keyword evidence="2" id="KW-1185">Reference proteome</keyword>